<dbReference type="PANTHER" id="PTHR30302:SF1">
    <property type="entry name" value="HYDROGENASE 2 MATURATION PROTEASE"/>
    <property type="match status" value="1"/>
</dbReference>
<comment type="similarity">
    <text evidence="1">Belongs to the peptidase A31 family.</text>
</comment>
<evidence type="ECO:0000313" key="5">
    <source>
        <dbReference type="EMBL" id="AJE19944.1"/>
    </source>
</evidence>
<dbReference type="GO" id="GO:0008047">
    <property type="term" value="F:enzyme activator activity"/>
    <property type="evidence" value="ECO:0007669"/>
    <property type="project" value="InterPro"/>
</dbReference>
<name>A0A0C4WJ85_9GAMM</name>
<evidence type="ECO:0000256" key="3">
    <source>
        <dbReference type="ARBA" id="ARBA00022750"/>
    </source>
</evidence>
<evidence type="ECO:0000256" key="1">
    <source>
        <dbReference type="ARBA" id="ARBA00006814"/>
    </source>
</evidence>
<dbReference type="RefSeq" id="WP_039801445.1">
    <property type="nucleotide sequence ID" value="NZ_CP010415.1"/>
</dbReference>
<dbReference type="GO" id="GO:0004190">
    <property type="term" value="F:aspartic-type endopeptidase activity"/>
    <property type="evidence" value="ECO:0007669"/>
    <property type="project" value="UniProtKB-KW"/>
</dbReference>
<accession>A0A0C4WJ85</accession>
<dbReference type="InterPro" id="IPR023430">
    <property type="entry name" value="Pept_HybD-like_dom_sf"/>
</dbReference>
<dbReference type="SUPFAM" id="SSF53163">
    <property type="entry name" value="HybD-like"/>
    <property type="match status" value="1"/>
</dbReference>
<dbReference type="PANTHER" id="PTHR30302">
    <property type="entry name" value="HYDROGENASE 1 MATURATION PROTEASE"/>
    <property type="match status" value="1"/>
</dbReference>
<sequence>MNGQVMVLALGNPERGDDGLGPAVAARLQGRLPAGVALRLCAGDVLGLLEEWAGIDVLLCVDASAPQGEPGRIRRLDLAADGLVPEPALASSHGFGLAEALGLARALGLAPPRIVVHAVEGCHFAAGAPLSAAVAAAVDEVAERMLAEVAGFRRPAGDAAVP</sequence>
<dbReference type="KEGG" id="acx:Achr_4380"/>
<dbReference type="NCBIfam" id="TIGR00072">
    <property type="entry name" value="hydrog_prot"/>
    <property type="match status" value="1"/>
</dbReference>
<keyword evidence="6" id="KW-1185">Reference proteome</keyword>
<keyword evidence="4" id="KW-0378">Hydrolase</keyword>
<protein>
    <submittedName>
        <fullName evidence="5">Hydrogenase 2 maturation protease</fullName>
    </submittedName>
</protein>
<dbReference type="HOGENOM" id="CLU_099037_2_1_6"/>
<gene>
    <name evidence="5" type="primary">hoxW</name>
    <name evidence="5" type="ORF">Achr_4380</name>
</gene>
<keyword evidence="3" id="KW-0064">Aspartyl protease</keyword>
<dbReference type="InterPro" id="IPR000671">
    <property type="entry name" value="Peptidase_A31"/>
</dbReference>
<dbReference type="Gene3D" id="3.40.50.1450">
    <property type="entry name" value="HybD-like"/>
    <property type="match status" value="1"/>
</dbReference>
<reference evidence="5 6" key="1">
    <citation type="journal article" date="2015" name="PLoS ONE">
        <title>Azotobacter Genomes: The Genome of Azotobacter chroococcum NCIMB 8003 (ATCC 4412).</title>
        <authorList>
            <person name="Robson R.L."/>
            <person name="Jones R."/>
            <person name="Robson R.M."/>
            <person name="Schwartz A."/>
            <person name="Richardson T.H."/>
        </authorList>
    </citation>
    <scope>NUCLEOTIDE SEQUENCE [LARGE SCALE GENOMIC DNA]</scope>
    <source>
        <strain evidence="5 6">NCIMB 8003</strain>
    </source>
</reference>
<dbReference type="CDD" id="cd00518">
    <property type="entry name" value="H2MP"/>
    <property type="match status" value="1"/>
</dbReference>
<evidence type="ECO:0000313" key="6">
    <source>
        <dbReference type="Proteomes" id="UP000068210"/>
    </source>
</evidence>
<dbReference type="EMBL" id="CP010415">
    <property type="protein sequence ID" value="AJE19944.1"/>
    <property type="molecule type" value="Genomic_DNA"/>
</dbReference>
<evidence type="ECO:0000256" key="4">
    <source>
        <dbReference type="ARBA" id="ARBA00022801"/>
    </source>
</evidence>
<proteinExistence type="inferred from homology"/>
<dbReference type="STRING" id="1328314.Achr_4380"/>
<dbReference type="Pfam" id="PF01750">
    <property type="entry name" value="HycI"/>
    <property type="match status" value="1"/>
</dbReference>
<dbReference type="Proteomes" id="UP000068210">
    <property type="component" value="Chromosome"/>
</dbReference>
<dbReference type="GO" id="GO:0016485">
    <property type="term" value="P:protein processing"/>
    <property type="evidence" value="ECO:0007669"/>
    <property type="project" value="TreeGrafter"/>
</dbReference>
<organism evidence="5 6">
    <name type="scientific">Azotobacter chroococcum NCIMB 8003</name>
    <dbReference type="NCBI Taxonomy" id="1328314"/>
    <lineage>
        <taxon>Bacteria</taxon>
        <taxon>Pseudomonadati</taxon>
        <taxon>Pseudomonadota</taxon>
        <taxon>Gammaproteobacteria</taxon>
        <taxon>Pseudomonadales</taxon>
        <taxon>Pseudomonadaceae</taxon>
        <taxon>Azotobacter</taxon>
    </lineage>
</organism>
<dbReference type="AlphaFoldDB" id="A0A0C4WJ85"/>
<keyword evidence="2 5" id="KW-0645">Protease</keyword>
<evidence type="ECO:0000256" key="2">
    <source>
        <dbReference type="ARBA" id="ARBA00022670"/>
    </source>
</evidence>